<keyword evidence="3" id="KW-1185">Reference proteome</keyword>
<dbReference type="EMBL" id="AZCV01000001">
    <property type="protein sequence ID" value="KRK38818.1"/>
    <property type="molecule type" value="Genomic_DNA"/>
</dbReference>
<dbReference type="PROSITE" id="PS51097">
    <property type="entry name" value="PTS_EIIA_TYPE_5"/>
    <property type="match status" value="1"/>
</dbReference>
<proteinExistence type="predicted"/>
<evidence type="ECO:0000313" key="2">
    <source>
        <dbReference type="EMBL" id="KRK38818.1"/>
    </source>
</evidence>
<dbReference type="GO" id="GO:0005737">
    <property type="term" value="C:cytoplasm"/>
    <property type="evidence" value="ECO:0007669"/>
    <property type="project" value="InterPro"/>
</dbReference>
<dbReference type="GO" id="GO:0009401">
    <property type="term" value="P:phosphoenolpyruvate-dependent sugar phosphotransferase system"/>
    <property type="evidence" value="ECO:0007669"/>
    <property type="project" value="InterPro"/>
</dbReference>
<comment type="caution">
    <text evidence="1">Lacks conserved residue(s) required for the propagation of feature annotation.</text>
</comment>
<organism evidence="2 3">
    <name type="scientific">Amylolactobacillus amylotrophicus DSM 20534</name>
    <dbReference type="NCBI Taxonomy" id="1423722"/>
    <lineage>
        <taxon>Bacteria</taxon>
        <taxon>Bacillati</taxon>
        <taxon>Bacillota</taxon>
        <taxon>Bacilli</taxon>
        <taxon>Lactobacillales</taxon>
        <taxon>Lactobacillaceae</taxon>
        <taxon>Amylolactobacillus</taxon>
    </lineage>
</organism>
<name>A0A0R1H5F2_9LACO</name>
<evidence type="ECO:0000256" key="1">
    <source>
        <dbReference type="PROSITE-ProRule" id="PRU00420"/>
    </source>
</evidence>
<reference evidence="2 3" key="1">
    <citation type="journal article" date="2015" name="Genome Announc.">
        <title>Expanding the biotechnology potential of lactobacilli through comparative genomics of 213 strains and associated genera.</title>
        <authorList>
            <person name="Sun Z."/>
            <person name="Harris H.M."/>
            <person name="McCann A."/>
            <person name="Guo C."/>
            <person name="Argimon S."/>
            <person name="Zhang W."/>
            <person name="Yang X."/>
            <person name="Jeffery I.B."/>
            <person name="Cooney J.C."/>
            <person name="Kagawa T.F."/>
            <person name="Liu W."/>
            <person name="Song Y."/>
            <person name="Salvetti E."/>
            <person name="Wrobel A."/>
            <person name="Rasinkangas P."/>
            <person name="Parkhill J."/>
            <person name="Rea M.C."/>
            <person name="O'Sullivan O."/>
            <person name="Ritari J."/>
            <person name="Douillard F.P."/>
            <person name="Paul Ross R."/>
            <person name="Yang R."/>
            <person name="Briner A.E."/>
            <person name="Felis G.E."/>
            <person name="de Vos W.M."/>
            <person name="Barrangou R."/>
            <person name="Klaenhammer T.R."/>
            <person name="Caufield P.W."/>
            <person name="Cui Y."/>
            <person name="Zhang H."/>
            <person name="O'Toole P.W."/>
        </authorList>
    </citation>
    <scope>NUCLEOTIDE SEQUENCE [LARGE SCALE GENOMIC DNA]</scope>
    <source>
        <strain evidence="2 3">DSM 20534</strain>
    </source>
</reference>
<dbReference type="AlphaFoldDB" id="A0A0R1H5F2"/>
<dbReference type="PANTHER" id="PTHR40398:SF1">
    <property type="entry name" value="PTS SYSTEM GLUCITOL_SORBITOL-SPECIFIC EIIA COMPONENT"/>
    <property type="match status" value="1"/>
</dbReference>
<sequence length="129" mass="14534">MKNMKWNTTITSIGANAIDPKEDIVILFGEQATVEIQDVAIVQRFDEETPQSSFVFKKDDSVTIDGETYLALYVGQLVQSNVKAIGHATLVFTDHVPEQKLQNAIYLDKKESDPMPSFKVGDWISFEHK</sequence>
<dbReference type="InterPro" id="IPR036665">
    <property type="entry name" value="PTS_IIA_glucitol/sorbitol_sf"/>
</dbReference>
<accession>A0A0R1H5F2</accession>
<dbReference type="SUPFAM" id="SSF141530">
    <property type="entry name" value="PTSIIA/GutA-like"/>
    <property type="match status" value="1"/>
</dbReference>
<comment type="caution">
    <text evidence="2">The sequence shown here is derived from an EMBL/GenBank/DDBJ whole genome shotgun (WGS) entry which is preliminary data.</text>
</comment>
<dbReference type="Gene3D" id="2.40.33.40">
    <property type="entry name" value="Phosphotransferase system, glucitol/sorbitol-specific IIA component"/>
    <property type="match status" value="1"/>
</dbReference>
<dbReference type="InterPro" id="IPR004716">
    <property type="entry name" value="PTS_IIA_glucitol/sorbitol-sp"/>
</dbReference>
<dbReference type="Pfam" id="PF03829">
    <property type="entry name" value="PTSIIA_gutA"/>
    <property type="match status" value="1"/>
</dbReference>
<evidence type="ECO:0000313" key="3">
    <source>
        <dbReference type="Proteomes" id="UP000050909"/>
    </source>
</evidence>
<protein>
    <submittedName>
        <fullName evidence="2">PTS family glucitol sorbitol porter component IIA</fullName>
    </submittedName>
</protein>
<dbReference type="Proteomes" id="UP000050909">
    <property type="component" value="Unassembled WGS sequence"/>
</dbReference>
<dbReference type="PATRIC" id="fig|1423722.3.peg.519"/>
<gene>
    <name evidence="2" type="ORF">FC62_GL000510</name>
</gene>
<dbReference type="GO" id="GO:0008982">
    <property type="term" value="F:protein-N(PI)-phosphohistidine-sugar phosphotransferase activity"/>
    <property type="evidence" value="ECO:0007669"/>
    <property type="project" value="InterPro"/>
</dbReference>
<dbReference type="GO" id="GO:0016301">
    <property type="term" value="F:kinase activity"/>
    <property type="evidence" value="ECO:0007669"/>
    <property type="project" value="TreeGrafter"/>
</dbReference>
<dbReference type="PANTHER" id="PTHR40398">
    <property type="entry name" value="PTS SYSTEM GLUCITOL/SORBITOL-SPECIFIC EIIA COMPONENT"/>
    <property type="match status" value="1"/>
</dbReference>